<dbReference type="EnsemblMetazoa" id="BGLB018793-RB">
    <property type="protein sequence ID" value="BGLB018793-PB"/>
    <property type="gene ID" value="BGLB018793"/>
</dbReference>
<proteinExistence type="predicted"/>
<dbReference type="SUPFAM" id="SSF57667">
    <property type="entry name" value="beta-beta-alpha zinc fingers"/>
    <property type="match status" value="1"/>
</dbReference>
<dbReference type="InterPro" id="IPR050752">
    <property type="entry name" value="C2H2-ZF_domain"/>
</dbReference>
<evidence type="ECO:0000256" key="1">
    <source>
        <dbReference type="ARBA" id="ARBA00004123"/>
    </source>
</evidence>
<dbReference type="InterPro" id="IPR036236">
    <property type="entry name" value="Znf_C2H2_sf"/>
</dbReference>
<evidence type="ECO:0000256" key="6">
    <source>
        <dbReference type="ARBA" id="ARBA00023015"/>
    </source>
</evidence>
<evidence type="ECO:0000256" key="10">
    <source>
        <dbReference type="PROSITE-ProRule" id="PRU00042"/>
    </source>
</evidence>
<evidence type="ECO:0000313" key="13">
    <source>
        <dbReference type="EnsemblMetazoa" id="BGLB018793-PB"/>
    </source>
</evidence>
<keyword evidence="5" id="KW-0862">Zinc</keyword>
<protein>
    <recommendedName>
        <fullName evidence="15">C2H2-type domain-containing protein</fullName>
    </recommendedName>
</protein>
<evidence type="ECO:0000256" key="9">
    <source>
        <dbReference type="ARBA" id="ARBA00023242"/>
    </source>
</evidence>
<organism evidence="13 14">
    <name type="scientific">Biomphalaria glabrata</name>
    <name type="common">Bloodfluke planorb</name>
    <name type="synonym">Freshwater snail</name>
    <dbReference type="NCBI Taxonomy" id="6526"/>
    <lineage>
        <taxon>Eukaryota</taxon>
        <taxon>Metazoa</taxon>
        <taxon>Spiralia</taxon>
        <taxon>Lophotrochozoa</taxon>
        <taxon>Mollusca</taxon>
        <taxon>Gastropoda</taxon>
        <taxon>Heterobranchia</taxon>
        <taxon>Euthyneura</taxon>
        <taxon>Panpulmonata</taxon>
        <taxon>Hygrophila</taxon>
        <taxon>Lymnaeoidea</taxon>
        <taxon>Planorbidae</taxon>
        <taxon>Biomphalaria</taxon>
    </lineage>
</organism>
<keyword evidence="6" id="KW-0805">Transcription regulation</keyword>
<keyword evidence="8" id="KW-0804">Transcription</keyword>
<evidence type="ECO:0000256" key="3">
    <source>
        <dbReference type="ARBA" id="ARBA00022737"/>
    </source>
</evidence>
<feature type="domain" description="HTH CENPB-type" evidence="12">
    <location>
        <begin position="338"/>
        <end position="415"/>
    </location>
</feature>
<evidence type="ECO:0008006" key="15">
    <source>
        <dbReference type="Google" id="ProtNLM"/>
    </source>
</evidence>
<dbReference type="PROSITE" id="PS51253">
    <property type="entry name" value="HTH_CENPB"/>
    <property type="match status" value="1"/>
</dbReference>
<dbReference type="OrthoDB" id="6754776at2759"/>
<dbReference type="GO" id="GO:0000981">
    <property type="term" value="F:DNA-binding transcription factor activity, RNA polymerase II-specific"/>
    <property type="evidence" value="ECO:0007669"/>
    <property type="project" value="TreeGrafter"/>
</dbReference>
<keyword evidence="9" id="KW-0539">Nucleus</keyword>
<evidence type="ECO:0000259" key="12">
    <source>
        <dbReference type="PROSITE" id="PS51253"/>
    </source>
</evidence>
<comment type="subcellular location">
    <subcellularLocation>
        <location evidence="1">Nucleus</location>
    </subcellularLocation>
</comment>
<evidence type="ECO:0000256" key="2">
    <source>
        <dbReference type="ARBA" id="ARBA00022723"/>
    </source>
</evidence>
<dbReference type="AlphaFoldDB" id="A0A2C9KFG9"/>
<dbReference type="VEuPathDB" id="VectorBase:BGLAX_041131"/>
<evidence type="ECO:0000256" key="7">
    <source>
        <dbReference type="ARBA" id="ARBA00023125"/>
    </source>
</evidence>
<gene>
    <name evidence="13" type="primary">106054373</name>
</gene>
<sequence length="616" mass="71714">MIKVERDFPHDPRIKVKKEEIDETVLLTQPSEEQTLEITTDSNKFFTFQLKKEIKIETEEIDETVLLMEPSPEQTQKLVTDTKEDFTLQLGNKMNIENEEIAEKFLTQPSKQYTPKLSRDTNQEIISIRPPEHIINKSHTCDINVGSQCQEKVLKQEKKKKIEENNVSKIKEHRHLSQDKKRILKGQEEQQKTFSKDFALQIHHGTPSNEKSFNSQICTKEFLSCTSNSKAQQFVHSGKFSKKQFKCQTCAKQFCNASQLNRHQRSHNLKKSFQCERMVRNYQRKTQMASYGAQNLTEALTALNDGVSLKTASKKFNIPPKTLRRHRDSKVQKPGSIILGRFRRDFSEAEELDLVDIITKMEQSVFRLSPLDIRKLAYEFATNLGIKHRFNTKTKIAGKDWLCGFLKRHQQQLSVCKPEAFTNLKHVGFDRSQLQENCKQHLRNKNLIMSHNKQDLKITMKSESEDINKTSMTHSTEKQSHKLSADKKQDFATHLKSGIKMEMEDIDETASTLSTEKKHKSSTDIKQDFTHQLKSDIKIEKQEINENVLLSLLLDKQTLRILTDEKPDFTLELKNEIKIEKEEIDETNVFKQKSNNNVNDHSYEEIFKPGIRNIFS</sequence>
<dbReference type="PROSITE" id="PS50157">
    <property type="entry name" value="ZINC_FINGER_C2H2_2"/>
    <property type="match status" value="1"/>
</dbReference>
<reference evidence="13" key="1">
    <citation type="submission" date="2020-05" db="UniProtKB">
        <authorList>
            <consortium name="EnsemblMetazoa"/>
        </authorList>
    </citation>
    <scope>IDENTIFICATION</scope>
    <source>
        <strain evidence="13">BB02</strain>
    </source>
</reference>
<keyword evidence="3" id="KW-0677">Repeat</keyword>
<dbReference type="PANTHER" id="PTHR24384:SF189">
    <property type="entry name" value="C2H2-TYPE DOMAIN-CONTAINING PROTEIN-RELATED"/>
    <property type="match status" value="1"/>
</dbReference>
<evidence type="ECO:0000259" key="11">
    <source>
        <dbReference type="PROSITE" id="PS50157"/>
    </source>
</evidence>
<keyword evidence="7" id="KW-0238">DNA-binding</keyword>
<dbReference type="Proteomes" id="UP000076420">
    <property type="component" value="Unassembled WGS sequence"/>
</dbReference>
<dbReference type="PROSITE" id="PS00028">
    <property type="entry name" value="ZINC_FINGER_C2H2_1"/>
    <property type="match status" value="1"/>
</dbReference>
<dbReference type="InterPro" id="IPR013087">
    <property type="entry name" value="Znf_C2H2_type"/>
</dbReference>
<evidence type="ECO:0000256" key="4">
    <source>
        <dbReference type="ARBA" id="ARBA00022771"/>
    </source>
</evidence>
<accession>A0A2C9KFG9</accession>
<dbReference type="GO" id="GO:0000978">
    <property type="term" value="F:RNA polymerase II cis-regulatory region sequence-specific DNA binding"/>
    <property type="evidence" value="ECO:0007669"/>
    <property type="project" value="TreeGrafter"/>
</dbReference>
<dbReference type="PANTHER" id="PTHR24384">
    <property type="entry name" value="FINGER PUTATIVE TRANSCRIPTION FACTOR FAMILY-RELATED"/>
    <property type="match status" value="1"/>
</dbReference>
<evidence type="ECO:0000256" key="5">
    <source>
        <dbReference type="ARBA" id="ARBA00022833"/>
    </source>
</evidence>
<feature type="domain" description="C2H2-type" evidence="11">
    <location>
        <begin position="245"/>
        <end position="272"/>
    </location>
</feature>
<dbReference type="GO" id="GO:0008270">
    <property type="term" value="F:zinc ion binding"/>
    <property type="evidence" value="ECO:0007669"/>
    <property type="project" value="UniProtKB-KW"/>
</dbReference>
<dbReference type="GO" id="GO:0005634">
    <property type="term" value="C:nucleus"/>
    <property type="evidence" value="ECO:0007669"/>
    <property type="project" value="UniProtKB-SubCell"/>
</dbReference>
<dbReference type="VEuPathDB" id="VectorBase:BGLAX_036179"/>
<dbReference type="VEuPathDB" id="VectorBase:BGLB018793"/>
<dbReference type="InterPro" id="IPR009057">
    <property type="entry name" value="Homeodomain-like_sf"/>
</dbReference>
<dbReference type="InterPro" id="IPR006600">
    <property type="entry name" value="HTH_CenpB_DNA-bd_dom"/>
</dbReference>
<evidence type="ECO:0000256" key="8">
    <source>
        <dbReference type="ARBA" id="ARBA00023163"/>
    </source>
</evidence>
<dbReference type="SUPFAM" id="SSF46689">
    <property type="entry name" value="Homeodomain-like"/>
    <property type="match status" value="1"/>
</dbReference>
<name>A0A2C9KFG9_BIOGL</name>
<dbReference type="SMART" id="SM00355">
    <property type="entry name" value="ZnF_C2H2"/>
    <property type="match status" value="1"/>
</dbReference>
<evidence type="ECO:0000313" key="14">
    <source>
        <dbReference type="Proteomes" id="UP000076420"/>
    </source>
</evidence>
<keyword evidence="2" id="KW-0479">Metal-binding</keyword>
<keyword evidence="4 10" id="KW-0863">Zinc-finger</keyword>
<dbReference type="Gene3D" id="3.30.160.60">
    <property type="entry name" value="Classic Zinc Finger"/>
    <property type="match status" value="1"/>
</dbReference>